<gene>
    <name evidence="6" type="primary">pleD</name>
    <name evidence="6" type="ORF">ROTO_23810</name>
</gene>
<dbReference type="RefSeq" id="WP_050663258.1">
    <property type="nucleotide sequence ID" value="NZ_CP118494.1"/>
</dbReference>
<name>A0A0L6CTS9_9RHOB</name>
<evidence type="ECO:0000256" key="1">
    <source>
        <dbReference type="ARBA" id="ARBA00012528"/>
    </source>
</evidence>
<dbReference type="OrthoDB" id="9812260at2"/>
<dbReference type="SUPFAM" id="SSF52172">
    <property type="entry name" value="CheY-like"/>
    <property type="match status" value="2"/>
</dbReference>
<evidence type="ECO:0000259" key="4">
    <source>
        <dbReference type="PROSITE" id="PS50110"/>
    </source>
</evidence>
<sequence>MSGKILIVDELATNRIVLKVKLSATPYDVLQAASAQEALDIVRRERPDLILSSSQVAGLALDDFIAALRRLTGATGTPILILQAHDCRDERHAALRAGADDILTKPVTEPLLLARLRNLLRQHHTDHELAAQASGGRIEPGFSDQRSDFMTAGRIAVIGQTRAEAIQLRDRITAHSAHACTALTLDAPTAPGLTDIYMIRISMAQAEDGLRLLADLKAAQRTRGCPVIALLDRDARPLAVTLLDIGADDVIAAPIDHTELALRLDNHLRRKQRNEGLRARLLSGLQAAIVDPLTGAHNRRYALPFLERQISESRASDTQTAVMIADLDFFKRVNDRHGHAAGDAVLCAITQHLRSQLRDGDALARIGGEEFLLILPDTPRMRALQIAERLCHSVRETPIPLPGSGMSLTVTISIGVTIGRHRPGLPAPTVEGLLNEADRALYLAKAQGRNQASFCARSAA</sequence>
<dbReference type="GO" id="GO:0005886">
    <property type="term" value="C:plasma membrane"/>
    <property type="evidence" value="ECO:0007669"/>
    <property type="project" value="TreeGrafter"/>
</dbReference>
<dbReference type="SMART" id="SM00267">
    <property type="entry name" value="GGDEF"/>
    <property type="match status" value="1"/>
</dbReference>
<dbReference type="PATRIC" id="fig|74031.6.peg.2434"/>
<comment type="caution">
    <text evidence="3">Lacks conserved residue(s) required for the propagation of feature annotation.</text>
</comment>
<dbReference type="AlphaFoldDB" id="A0A0L6CTS9"/>
<dbReference type="EC" id="2.7.7.65" evidence="1"/>
<dbReference type="GO" id="GO:0052621">
    <property type="term" value="F:diguanylate cyclase activity"/>
    <property type="evidence" value="ECO:0007669"/>
    <property type="project" value="UniProtKB-EC"/>
</dbReference>
<dbReference type="InterPro" id="IPR050469">
    <property type="entry name" value="Diguanylate_Cyclase"/>
</dbReference>
<accession>A0A0L6CTS9</accession>
<dbReference type="FunFam" id="3.30.70.270:FF:000001">
    <property type="entry name" value="Diguanylate cyclase domain protein"/>
    <property type="match status" value="1"/>
</dbReference>
<dbReference type="SUPFAM" id="SSF55073">
    <property type="entry name" value="Nucleotide cyclase"/>
    <property type="match status" value="1"/>
</dbReference>
<feature type="domain" description="Response regulatory" evidence="4">
    <location>
        <begin position="4"/>
        <end position="120"/>
    </location>
</feature>
<dbReference type="PANTHER" id="PTHR45138:SF9">
    <property type="entry name" value="DIGUANYLATE CYCLASE DGCM-RELATED"/>
    <property type="match status" value="1"/>
</dbReference>
<dbReference type="GO" id="GO:0043709">
    <property type="term" value="P:cell adhesion involved in single-species biofilm formation"/>
    <property type="evidence" value="ECO:0007669"/>
    <property type="project" value="TreeGrafter"/>
</dbReference>
<dbReference type="PROSITE" id="PS50110">
    <property type="entry name" value="RESPONSE_REGULATORY"/>
    <property type="match status" value="2"/>
</dbReference>
<keyword evidence="7" id="KW-1185">Reference proteome</keyword>
<dbReference type="InterPro" id="IPR029787">
    <property type="entry name" value="Nucleotide_cyclase"/>
</dbReference>
<feature type="domain" description="Response regulatory" evidence="4">
    <location>
        <begin position="154"/>
        <end position="268"/>
    </location>
</feature>
<dbReference type="EMBL" id="LGVV01000032">
    <property type="protein sequence ID" value="KNX41080.1"/>
    <property type="molecule type" value="Genomic_DNA"/>
</dbReference>
<dbReference type="Pfam" id="PF00072">
    <property type="entry name" value="Response_reg"/>
    <property type="match status" value="1"/>
</dbReference>
<dbReference type="SMART" id="SM00448">
    <property type="entry name" value="REC"/>
    <property type="match status" value="1"/>
</dbReference>
<dbReference type="Pfam" id="PF00990">
    <property type="entry name" value="GGDEF"/>
    <property type="match status" value="1"/>
</dbReference>
<organism evidence="6 7">
    <name type="scientific">Roseovarius tolerans</name>
    <dbReference type="NCBI Taxonomy" id="74031"/>
    <lineage>
        <taxon>Bacteria</taxon>
        <taxon>Pseudomonadati</taxon>
        <taxon>Pseudomonadota</taxon>
        <taxon>Alphaproteobacteria</taxon>
        <taxon>Rhodobacterales</taxon>
        <taxon>Roseobacteraceae</taxon>
        <taxon>Roseovarius</taxon>
    </lineage>
</organism>
<dbReference type="InterPro" id="IPR000160">
    <property type="entry name" value="GGDEF_dom"/>
</dbReference>
<feature type="domain" description="GGDEF" evidence="5">
    <location>
        <begin position="318"/>
        <end position="457"/>
    </location>
</feature>
<dbReference type="InterPro" id="IPR043128">
    <property type="entry name" value="Rev_trsase/Diguanyl_cyclase"/>
</dbReference>
<evidence type="ECO:0000256" key="2">
    <source>
        <dbReference type="ARBA" id="ARBA00034247"/>
    </source>
</evidence>
<dbReference type="STRING" id="74031.SAMN04488077_107141"/>
<comment type="caution">
    <text evidence="6">The sequence shown here is derived from an EMBL/GenBank/DDBJ whole genome shotgun (WGS) entry which is preliminary data.</text>
</comment>
<proteinExistence type="predicted"/>
<dbReference type="NCBIfam" id="TIGR00254">
    <property type="entry name" value="GGDEF"/>
    <property type="match status" value="1"/>
</dbReference>
<reference evidence="7" key="1">
    <citation type="submission" date="2015-07" db="EMBL/GenBank/DDBJ databases">
        <title>Draft Genome Sequence of Roseovarius tolerans EL-164, a producer of N-Acylated Alanine Methyl Esters (NAMEs).</title>
        <authorList>
            <person name="Voget S."/>
            <person name="Bruns H."/>
            <person name="Wagner-Doebler I."/>
            <person name="Schulz S."/>
            <person name="Daniel R."/>
        </authorList>
    </citation>
    <scope>NUCLEOTIDE SEQUENCE [LARGE SCALE GENOMIC DNA]</scope>
    <source>
        <strain evidence="7">EL-164</strain>
    </source>
</reference>
<evidence type="ECO:0000259" key="5">
    <source>
        <dbReference type="PROSITE" id="PS50887"/>
    </source>
</evidence>
<dbReference type="InterPro" id="IPR001789">
    <property type="entry name" value="Sig_transdc_resp-reg_receiver"/>
</dbReference>
<evidence type="ECO:0000313" key="7">
    <source>
        <dbReference type="Proteomes" id="UP000037046"/>
    </source>
</evidence>
<evidence type="ECO:0000256" key="3">
    <source>
        <dbReference type="PROSITE-ProRule" id="PRU00169"/>
    </source>
</evidence>
<comment type="catalytic activity">
    <reaction evidence="2">
        <text>2 GTP = 3',3'-c-di-GMP + 2 diphosphate</text>
        <dbReference type="Rhea" id="RHEA:24898"/>
        <dbReference type="ChEBI" id="CHEBI:33019"/>
        <dbReference type="ChEBI" id="CHEBI:37565"/>
        <dbReference type="ChEBI" id="CHEBI:58805"/>
        <dbReference type="EC" id="2.7.7.65"/>
    </reaction>
</comment>
<protein>
    <recommendedName>
        <fullName evidence="1">diguanylate cyclase</fullName>
        <ecNumber evidence="1">2.7.7.65</ecNumber>
    </recommendedName>
</protein>
<dbReference type="Proteomes" id="UP000037046">
    <property type="component" value="Unassembled WGS sequence"/>
</dbReference>
<dbReference type="GO" id="GO:0000160">
    <property type="term" value="P:phosphorelay signal transduction system"/>
    <property type="evidence" value="ECO:0007669"/>
    <property type="project" value="InterPro"/>
</dbReference>
<dbReference type="Gene3D" id="3.40.50.2300">
    <property type="match status" value="1"/>
</dbReference>
<dbReference type="Gene3D" id="3.30.70.270">
    <property type="match status" value="1"/>
</dbReference>
<dbReference type="InterPro" id="IPR011006">
    <property type="entry name" value="CheY-like_superfamily"/>
</dbReference>
<dbReference type="PANTHER" id="PTHR45138">
    <property type="entry name" value="REGULATORY COMPONENTS OF SENSORY TRANSDUCTION SYSTEM"/>
    <property type="match status" value="1"/>
</dbReference>
<dbReference type="CDD" id="cd01949">
    <property type="entry name" value="GGDEF"/>
    <property type="match status" value="1"/>
</dbReference>
<evidence type="ECO:0000313" key="6">
    <source>
        <dbReference type="EMBL" id="KNX41080.1"/>
    </source>
</evidence>
<dbReference type="PROSITE" id="PS50887">
    <property type="entry name" value="GGDEF"/>
    <property type="match status" value="1"/>
</dbReference>
<dbReference type="GO" id="GO:1902201">
    <property type="term" value="P:negative regulation of bacterial-type flagellum-dependent cell motility"/>
    <property type="evidence" value="ECO:0007669"/>
    <property type="project" value="TreeGrafter"/>
</dbReference>